<sequence>MIVGGDGITVDGAGNPANPLVITAKPAPLVVADGDCITLSGDGTAGAPLSAAPRLDPSPANLLACGPDGLVVTGGTGGTVATACGLTGDGSTGSPLAAAVAQWTAACDLDTEGGHVYCDSDGQLRGDPPPKFAFYTDNASQAYPATPVPAGNDVPIVTPTLKITNPDACREAHVLVNVDVDVEFTFPANSGGGSGIGPDDMVYFANRGSSTATGIHTQVTKTWHRTIPAGGTLTEPLVITGLRGSGGATYTRIQWGINAFVFVL</sequence>
<dbReference type="EMBL" id="JBHTGL010000008">
    <property type="protein sequence ID" value="MFD0628521.1"/>
    <property type="molecule type" value="Genomic_DNA"/>
</dbReference>
<organism evidence="1 2">
    <name type="scientific">Streptomyces sanglieri</name>
    <dbReference type="NCBI Taxonomy" id="193460"/>
    <lineage>
        <taxon>Bacteria</taxon>
        <taxon>Bacillati</taxon>
        <taxon>Actinomycetota</taxon>
        <taxon>Actinomycetes</taxon>
        <taxon>Kitasatosporales</taxon>
        <taxon>Streptomycetaceae</taxon>
        <taxon>Streptomyces</taxon>
    </lineage>
</organism>
<dbReference type="Proteomes" id="UP001596915">
    <property type="component" value="Unassembled WGS sequence"/>
</dbReference>
<gene>
    <name evidence="1" type="ORF">ACFQ2K_43790</name>
</gene>
<name>A0ABW2X6P3_9ACTN</name>
<evidence type="ECO:0000313" key="2">
    <source>
        <dbReference type="Proteomes" id="UP001596915"/>
    </source>
</evidence>
<proteinExistence type="predicted"/>
<comment type="caution">
    <text evidence="1">The sequence shown here is derived from an EMBL/GenBank/DDBJ whole genome shotgun (WGS) entry which is preliminary data.</text>
</comment>
<keyword evidence="2" id="KW-1185">Reference proteome</keyword>
<reference evidence="2" key="1">
    <citation type="journal article" date="2019" name="Int. J. Syst. Evol. Microbiol.">
        <title>The Global Catalogue of Microorganisms (GCM) 10K type strain sequencing project: providing services to taxonomists for standard genome sequencing and annotation.</title>
        <authorList>
            <consortium name="The Broad Institute Genomics Platform"/>
            <consortium name="The Broad Institute Genome Sequencing Center for Infectious Disease"/>
            <person name="Wu L."/>
            <person name="Ma J."/>
        </authorList>
    </citation>
    <scope>NUCLEOTIDE SEQUENCE [LARGE SCALE GENOMIC DNA]</scope>
    <source>
        <strain evidence="2">JCM 12607</strain>
    </source>
</reference>
<accession>A0ABW2X6P3</accession>
<protein>
    <submittedName>
        <fullName evidence="1">Uncharacterized protein</fullName>
    </submittedName>
</protein>
<evidence type="ECO:0000313" key="1">
    <source>
        <dbReference type="EMBL" id="MFD0628521.1"/>
    </source>
</evidence>